<name>G8R6S3_OWEHD</name>
<feature type="transmembrane region" description="Helical" evidence="1">
    <location>
        <begin position="37"/>
        <end position="57"/>
    </location>
</feature>
<keyword evidence="1" id="KW-0812">Transmembrane</keyword>
<dbReference type="Pfam" id="PF20077">
    <property type="entry name" value="CcmD_alt"/>
    <property type="match status" value="1"/>
</dbReference>
<feature type="chain" id="PRO_5005682259" description="CcmD family protein" evidence="2">
    <location>
        <begin position="20"/>
        <end position="70"/>
    </location>
</feature>
<keyword evidence="4" id="KW-1185">Reference proteome</keyword>
<dbReference type="NCBIfam" id="TIGR04391">
    <property type="entry name" value="CcmD_alt_fam"/>
    <property type="match status" value="1"/>
</dbReference>
<dbReference type="HOGENOM" id="CLU_186748_2_0_10"/>
<evidence type="ECO:0000313" key="3">
    <source>
        <dbReference type="EMBL" id="AEV31216.1"/>
    </source>
</evidence>
<feature type="signal peptide" evidence="2">
    <location>
        <begin position="1"/>
        <end position="19"/>
    </location>
</feature>
<reference evidence="3 4" key="1">
    <citation type="journal article" date="2012" name="Stand. Genomic Sci.">
        <title>Genome sequence of the orange-pigmented seawater bacterium Owenweeksia hongkongensis type strain (UST20020801(T)).</title>
        <authorList>
            <person name="Riedel T."/>
            <person name="Held B."/>
            <person name="Nolan M."/>
            <person name="Lucas S."/>
            <person name="Lapidus A."/>
            <person name="Tice H."/>
            <person name="Del Rio T.G."/>
            <person name="Cheng J.F."/>
            <person name="Han C."/>
            <person name="Tapia R."/>
            <person name="Goodwin L.A."/>
            <person name="Pitluck S."/>
            <person name="Liolios K."/>
            <person name="Mavromatis K."/>
            <person name="Pagani I."/>
            <person name="Ivanova N."/>
            <person name="Mikhailova N."/>
            <person name="Pati A."/>
            <person name="Chen A."/>
            <person name="Palaniappan K."/>
            <person name="Rohde M."/>
            <person name="Tindall B.J."/>
            <person name="Detter J.C."/>
            <person name="Goker M."/>
            <person name="Woyke T."/>
            <person name="Bristow J."/>
            <person name="Eisen J.A."/>
            <person name="Markowitz V."/>
            <person name="Hugenholtz P."/>
            <person name="Klenk H.P."/>
            <person name="Kyrpides N.C."/>
        </authorList>
    </citation>
    <scope>NUCLEOTIDE SEQUENCE</scope>
    <source>
        <strain evidence="4">DSM 17368 / JCM 12287 / NRRL B-23963</strain>
    </source>
</reference>
<organism evidence="3 4">
    <name type="scientific">Owenweeksia hongkongensis (strain DSM 17368 / CIP 108786 / JCM 12287 / NRRL B-23963 / UST20020801)</name>
    <dbReference type="NCBI Taxonomy" id="926562"/>
    <lineage>
        <taxon>Bacteria</taxon>
        <taxon>Pseudomonadati</taxon>
        <taxon>Bacteroidota</taxon>
        <taxon>Flavobacteriia</taxon>
        <taxon>Flavobacteriales</taxon>
        <taxon>Owenweeksiaceae</taxon>
        <taxon>Owenweeksia</taxon>
    </lineage>
</organism>
<dbReference type="STRING" id="926562.Oweho_0194"/>
<evidence type="ECO:0000256" key="2">
    <source>
        <dbReference type="SAM" id="SignalP"/>
    </source>
</evidence>
<keyword evidence="1" id="KW-0472">Membrane</keyword>
<proteinExistence type="predicted"/>
<sequence length="70" mass="7864">MSKYWLGFCAMLFSGMLAAQSQMPEVEMADAMRANGKIYVVVAVLCVLFVGITLYLISIDRKLRKLEKEA</sequence>
<dbReference type="EMBL" id="CP003156">
    <property type="protein sequence ID" value="AEV31216.1"/>
    <property type="molecule type" value="Genomic_DNA"/>
</dbReference>
<evidence type="ECO:0008006" key="5">
    <source>
        <dbReference type="Google" id="ProtNLM"/>
    </source>
</evidence>
<gene>
    <name evidence="3" type="ordered locus">Oweho_0194</name>
</gene>
<dbReference type="Proteomes" id="UP000005631">
    <property type="component" value="Chromosome"/>
</dbReference>
<accession>G8R6S3</accession>
<dbReference type="RefSeq" id="WP_014200577.1">
    <property type="nucleotide sequence ID" value="NC_016599.1"/>
</dbReference>
<keyword evidence="2" id="KW-0732">Signal</keyword>
<evidence type="ECO:0000256" key="1">
    <source>
        <dbReference type="SAM" id="Phobius"/>
    </source>
</evidence>
<dbReference type="AlphaFoldDB" id="G8R6S3"/>
<dbReference type="KEGG" id="oho:Oweho_0194"/>
<keyword evidence="1" id="KW-1133">Transmembrane helix</keyword>
<dbReference type="eggNOG" id="ENOG50339SI">
    <property type="taxonomic scope" value="Bacteria"/>
</dbReference>
<evidence type="ECO:0000313" key="4">
    <source>
        <dbReference type="Proteomes" id="UP000005631"/>
    </source>
</evidence>
<protein>
    <recommendedName>
        <fullName evidence="5">CcmD family protein</fullName>
    </recommendedName>
</protein>
<dbReference type="InterPro" id="IPR030888">
    <property type="entry name" value="Put_ccm"/>
</dbReference>